<protein>
    <submittedName>
        <fullName evidence="2">Uncharacterized protein</fullName>
    </submittedName>
</protein>
<dbReference type="RefSeq" id="WP_149081502.1">
    <property type="nucleotide sequence ID" value="NZ_VTAW01000012.1"/>
</dbReference>
<organism evidence="2 3">
    <name type="scientific">Natrialba swarupiae</name>
    <dbReference type="NCBI Taxonomy" id="2448032"/>
    <lineage>
        <taxon>Archaea</taxon>
        <taxon>Methanobacteriati</taxon>
        <taxon>Methanobacteriota</taxon>
        <taxon>Stenosarchaea group</taxon>
        <taxon>Halobacteria</taxon>
        <taxon>Halobacteriales</taxon>
        <taxon>Natrialbaceae</taxon>
        <taxon>Natrialba</taxon>
    </lineage>
</organism>
<keyword evidence="1" id="KW-0812">Transmembrane</keyword>
<feature type="transmembrane region" description="Helical" evidence="1">
    <location>
        <begin position="109"/>
        <end position="125"/>
    </location>
</feature>
<keyword evidence="1" id="KW-0472">Membrane</keyword>
<comment type="caution">
    <text evidence="2">The sequence shown here is derived from an EMBL/GenBank/DDBJ whole genome shotgun (WGS) entry which is preliminary data.</text>
</comment>
<gene>
    <name evidence="2" type="ORF">FYC77_10725</name>
</gene>
<keyword evidence="1" id="KW-1133">Transmembrane helix</keyword>
<feature type="transmembrane region" description="Helical" evidence="1">
    <location>
        <begin position="12"/>
        <end position="34"/>
    </location>
</feature>
<dbReference type="Proteomes" id="UP000324104">
    <property type="component" value="Unassembled WGS sequence"/>
</dbReference>
<evidence type="ECO:0000256" key="1">
    <source>
        <dbReference type="SAM" id="Phobius"/>
    </source>
</evidence>
<dbReference type="EMBL" id="VTAW01000012">
    <property type="protein sequence ID" value="TYT61941.1"/>
    <property type="molecule type" value="Genomic_DNA"/>
</dbReference>
<name>A0A5D5AS96_9EURY</name>
<accession>A0A5D5AS96</accession>
<dbReference type="AlphaFoldDB" id="A0A5D5AS96"/>
<feature type="transmembrane region" description="Helical" evidence="1">
    <location>
        <begin position="40"/>
        <end position="58"/>
    </location>
</feature>
<sequence>MDKDRLPRWGWMLVALFSVTILANMLNVVVLGPAGLAEEYHVVTVIAAMALVLIYVGVWYDEERQEYWEFRTERIVGDVIFVVVGAIVGSGLAIVSIGEFGFSRLLQDVLAMVSGFVVAWGLFWWRNPELYRSEDDGR</sequence>
<reference evidence="2 3" key="1">
    <citation type="submission" date="2019-08" db="EMBL/GenBank/DDBJ databases">
        <title>Archaea genome.</title>
        <authorList>
            <person name="Kajale S."/>
            <person name="Shouche Y."/>
            <person name="Deshpande N."/>
            <person name="Sharma A."/>
        </authorList>
    </citation>
    <scope>NUCLEOTIDE SEQUENCE [LARGE SCALE GENOMIC DNA]</scope>
    <source>
        <strain evidence="2 3">ESP3B_9</strain>
    </source>
</reference>
<evidence type="ECO:0000313" key="2">
    <source>
        <dbReference type="EMBL" id="TYT61941.1"/>
    </source>
</evidence>
<feature type="transmembrane region" description="Helical" evidence="1">
    <location>
        <begin position="79"/>
        <end position="97"/>
    </location>
</feature>
<evidence type="ECO:0000313" key="3">
    <source>
        <dbReference type="Proteomes" id="UP000324104"/>
    </source>
</evidence>
<proteinExistence type="predicted"/>
<keyword evidence="3" id="KW-1185">Reference proteome</keyword>